<organism evidence="1 2">
    <name type="scientific">Paraburkholderia caledonica</name>
    <dbReference type="NCBI Taxonomy" id="134536"/>
    <lineage>
        <taxon>Bacteria</taxon>
        <taxon>Pseudomonadati</taxon>
        <taxon>Pseudomonadota</taxon>
        <taxon>Betaproteobacteria</taxon>
        <taxon>Burkholderiales</taxon>
        <taxon>Burkholderiaceae</taxon>
        <taxon>Paraburkholderia</taxon>
    </lineage>
</organism>
<dbReference type="EMBL" id="JAURTK010000020">
    <property type="protein sequence ID" value="MDP9651441.1"/>
    <property type="molecule type" value="Genomic_DNA"/>
</dbReference>
<evidence type="ECO:0000313" key="1">
    <source>
        <dbReference type="EMBL" id="MDP9651441.1"/>
    </source>
</evidence>
<sequence length="159" mass="17805">MIAWYRAGLEVSCELPKLAAYLGHVNVDLSYWYICNFSTLLRVRGIAAASGHKVVAPRYLILDNDKTERSTQTAPAFAPPQCGLLESTSPPLPRFAMQYRVAYEHSLRSAPDDFIVHVPSQLLDDIPANIPRALLPEYITDIILKRSSQIAKIRNLRGL</sequence>
<evidence type="ECO:0000313" key="2">
    <source>
        <dbReference type="Proteomes" id="UP001229486"/>
    </source>
</evidence>
<proteinExistence type="predicted"/>
<dbReference type="AlphaFoldDB" id="A0AB73IN51"/>
<name>A0AB73IN51_9BURK</name>
<gene>
    <name evidence="1" type="ORF">J2793_006916</name>
</gene>
<comment type="caution">
    <text evidence="1">The sequence shown here is derived from an EMBL/GenBank/DDBJ whole genome shotgun (WGS) entry which is preliminary data.</text>
</comment>
<dbReference type="Proteomes" id="UP001229486">
    <property type="component" value="Unassembled WGS sequence"/>
</dbReference>
<reference evidence="1" key="1">
    <citation type="submission" date="2023-07" db="EMBL/GenBank/DDBJ databases">
        <title>Sorghum-associated microbial communities from plants grown in Nebraska, USA.</title>
        <authorList>
            <person name="Schachtman D."/>
        </authorList>
    </citation>
    <scope>NUCLEOTIDE SEQUENCE</scope>
    <source>
        <strain evidence="1">DS1061</strain>
    </source>
</reference>
<accession>A0AB73IN51</accession>
<protein>
    <submittedName>
        <fullName evidence="1">Uncharacterized protein</fullName>
    </submittedName>
</protein>